<comment type="pathway">
    <text evidence="5">Purine metabolism; AMP biosynthesis via salvage pathway; AMP from ADP: step 1/1.</text>
</comment>
<evidence type="ECO:0000256" key="1">
    <source>
        <dbReference type="ARBA" id="ARBA00022679"/>
    </source>
</evidence>
<dbReference type="EMBL" id="LT629692">
    <property type="protein sequence ID" value="SDG83061.1"/>
    <property type="molecule type" value="Genomic_DNA"/>
</dbReference>
<comment type="catalytic activity">
    <reaction evidence="5 7">
        <text>AMP + ATP = 2 ADP</text>
        <dbReference type="Rhea" id="RHEA:12973"/>
        <dbReference type="ChEBI" id="CHEBI:30616"/>
        <dbReference type="ChEBI" id="CHEBI:456215"/>
        <dbReference type="ChEBI" id="CHEBI:456216"/>
        <dbReference type="EC" id="2.7.4.3"/>
    </reaction>
</comment>
<comment type="subunit">
    <text evidence="5 7">Monomer.</text>
</comment>
<feature type="binding site" evidence="5">
    <location>
        <begin position="11"/>
        <end position="16"/>
    </location>
    <ligand>
        <name>ATP</name>
        <dbReference type="ChEBI" id="CHEBI:30616"/>
    </ligand>
</feature>
<dbReference type="InterPro" id="IPR000850">
    <property type="entry name" value="Adenylat/UMP-CMP_kin"/>
</dbReference>
<feature type="binding site" evidence="5">
    <location>
        <position position="145"/>
    </location>
    <ligand>
        <name>AMP</name>
        <dbReference type="ChEBI" id="CHEBI:456215"/>
    </ligand>
</feature>
<dbReference type="EC" id="2.7.4.3" evidence="5 7"/>
<feature type="binding site" evidence="5">
    <location>
        <position position="37"/>
    </location>
    <ligand>
        <name>AMP</name>
        <dbReference type="ChEBI" id="CHEBI:456215"/>
    </ligand>
</feature>
<keyword evidence="3 5" id="KW-0547">Nucleotide-binding</keyword>
<dbReference type="GO" id="GO:0005524">
    <property type="term" value="F:ATP binding"/>
    <property type="evidence" value="ECO:0007669"/>
    <property type="project" value="UniProtKB-UniRule"/>
</dbReference>
<evidence type="ECO:0000256" key="3">
    <source>
        <dbReference type="ARBA" id="ARBA00022741"/>
    </source>
</evidence>
<comment type="caution">
    <text evidence="5">Lacks conserved residue(s) required for the propagation of feature annotation.</text>
</comment>
<keyword evidence="4 5" id="KW-0418">Kinase</keyword>
<keyword evidence="2 5" id="KW-0545">Nucleotide biosynthesis</keyword>
<feature type="binding site" evidence="5">
    <location>
        <position position="134"/>
    </location>
    <ligand>
        <name>AMP</name>
        <dbReference type="ChEBI" id="CHEBI:456215"/>
    </ligand>
</feature>
<comment type="similarity">
    <text evidence="5 6">Belongs to the adenylate kinase family.</text>
</comment>
<dbReference type="InterPro" id="IPR033690">
    <property type="entry name" value="Adenylat_kinase_CS"/>
</dbReference>
<dbReference type="Gene3D" id="3.40.50.300">
    <property type="entry name" value="P-loop containing nucleotide triphosphate hydrolases"/>
    <property type="match status" value="1"/>
</dbReference>
<keyword evidence="5 7" id="KW-0067">ATP-binding</keyword>
<dbReference type="PROSITE" id="PS00113">
    <property type="entry name" value="ADENYLATE_KINASE"/>
    <property type="match status" value="1"/>
</dbReference>
<feature type="region of interest" description="NMP" evidence="5">
    <location>
        <begin position="31"/>
        <end position="60"/>
    </location>
</feature>
<gene>
    <name evidence="5" type="primary">adk</name>
    <name evidence="8" type="ORF">SAMN04489810_1409</name>
</gene>
<dbReference type="PANTHER" id="PTHR23359">
    <property type="entry name" value="NUCLEOTIDE KINASE"/>
    <property type="match status" value="1"/>
</dbReference>
<dbReference type="GO" id="GO:0004017">
    <property type="term" value="F:AMP kinase activity"/>
    <property type="evidence" value="ECO:0007669"/>
    <property type="project" value="UniProtKB-UniRule"/>
</dbReference>
<feature type="binding site" evidence="5">
    <location>
        <position position="32"/>
    </location>
    <ligand>
        <name>AMP</name>
        <dbReference type="ChEBI" id="CHEBI:456215"/>
    </ligand>
</feature>
<dbReference type="NCBIfam" id="NF011100">
    <property type="entry name" value="PRK14527.1"/>
    <property type="match status" value="1"/>
</dbReference>
<organism evidence="8 9">
    <name type="scientific">Microbacterium pygmaeum</name>
    <dbReference type="NCBI Taxonomy" id="370764"/>
    <lineage>
        <taxon>Bacteria</taxon>
        <taxon>Bacillati</taxon>
        <taxon>Actinomycetota</taxon>
        <taxon>Actinomycetes</taxon>
        <taxon>Micrococcales</taxon>
        <taxon>Microbacteriaceae</taxon>
        <taxon>Microbacterium</taxon>
    </lineage>
</organism>
<feature type="binding site" evidence="5">
    <location>
        <begin position="58"/>
        <end position="60"/>
    </location>
    <ligand>
        <name>AMP</name>
        <dbReference type="ChEBI" id="CHEBI:456215"/>
    </ligand>
</feature>
<protein>
    <recommendedName>
        <fullName evidence="5 7">Adenylate kinase</fullName>
        <shortName evidence="5">AK</shortName>
        <ecNumber evidence="5 7">2.7.4.3</ecNumber>
    </recommendedName>
    <alternativeName>
        <fullName evidence="5">ATP-AMP transphosphorylase</fullName>
    </alternativeName>
    <alternativeName>
        <fullName evidence="5">ATP:AMP phosphotransferase</fullName>
    </alternativeName>
    <alternativeName>
        <fullName evidence="5">Adenylate monophosphate kinase</fullName>
    </alternativeName>
</protein>
<dbReference type="SUPFAM" id="SSF52540">
    <property type="entry name" value="P-loop containing nucleoside triphosphate hydrolases"/>
    <property type="match status" value="1"/>
</dbReference>
<keyword evidence="1 5" id="KW-0808">Transferase</keyword>
<dbReference type="Pfam" id="PF00406">
    <property type="entry name" value="ADK"/>
    <property type="match status" value="1"/>
</dbReference>
<dbReference type="RefSeq" id="WP_231917832.1">
    <property type="nucleotide sequence ID" value="NZ_LT629692.1"/>
</dbReference>
<dbReference type="UniPathway" id="UPA00588">
    <property type="reaction ID" value="UER00649"/>
</dbReference>
<dbReference type="AlphaFoldDB" id="A0A1G7XG52"/>
<evidence type="ECO:0000256" key="4">
    <source>
        <dbReference type="ARBA" id="ARBA00022777"/>
    </source>
</evidence>
<dbReference type="InterPro" id="IPR027417">
    <property type="entry name" value="P-loop_NTPase"/>
</dbReference>
<comment type="subcellular location">
    <subcellularLocation>
        <location evidence="5 7">Cytoplasm</location>
    </subcellularLocation>
</comment>
<evidence type="ECO:0000256" key="6">
    <source>
        <dbReference type="RuleBase" id="RU003330"/>
    </source>
</evidence>
<dbReference type="NCBIfam" id="NF001381">
    <property type="entry name" value="PRK00279.1-3"/>
    <property type="match status" value="1"/>
</dbReference>
<dbReference type="STRING" id="370764.SAMN04489810_1409"/>
<evidence type="ECO:0000313" key="8">
    <source>
        <dbReference type="EMBL" id="SDG83061.1"/>
    </source>
</evidence>
<keyword evidence="5" id="KW-0963">Cytoplasm</keyword>
<dbReference type="CDD" id="cd01428">
    <property type="entry name" value="ADK"/>
    <property type="match status" value="1"/>
</dbReference>
<feature type="binding site" evidence="5">
    <location>
        <begin position="86"/>
        <end position="89"/>
    </location>
    <ligand>
        <name>AMP</name>
        <dbReference type="ChEBI" id="CHEBI:456215"/>
    </ligand>
</feature>
<dbReference type="GO" id="GO:0005737">
    <property type="term" value="C:cytoplasm"/>
    <property type="evidence" value="ECO:0007669"/>
    <property type="project" value="UniProtKB-SubCell"/>
</dbReference>
<feature type="binding site" evidence="5">
    <location>
        <position position="173"/>
    </location>
    <ligand>
        <name>ATP</name>
        <dbReference type="ChEBI" id="CHEBI:30616"/>
    </ligand>
</feature>
<dbReference type="PRINTS" id="PR00094">
    <property type="entry name" value="ADENYLTKNASE"/>
</dbReference>
<feature type="binding site" evidence="5">
    <location>
        <position position="93"/>
    </location>
    <ligand>
        <name>AMP</name>
        <dbReference type="ChEBI" id="CHEBI:456215"/>
    </ligand>
</feature>
<evidence type="ECO:0000313" key="9">
    <source>
        <dbReference type="Proteomes" id="UP000199009"/>
    </source>
</evidence>
<dbReference type="Proteomes" id="UP000199009">
    <property type="component" value="Chromosome I"/>
</dbReference>
<evidence type="ECO:0000256" key="2">
    <source>
        <dbReference type="ARBA" id="ARBA00022727"/>
    </source>
</evidence>
<comment type="function">
    <text evidence="5">Catalyzes the reversible transfer of the terminal phosphate group between ATP and AMP. Plays an important role in cellular energy homeostasis and in adenine nucleotide metabolism.</text>
</comment>
<accession>A0A1G7XG52</accession>
<dbReference type="HAMAP" id="MF_00235">
    <property type="entry name" value="Adenylate_kinase_Adk"/>
    <property type="match status" value="1"/>
</dbReference>
<proteinExistence type="inferred from homology"/>
<keyword evidence="9" id="KW-1185">Reference proteome</keyword>
<dbReference type="GO" id="GO:0044209">
    <property type="term" value="P:AMP salvage"/>
    <property type="evidence" value="ECO:0007669"/>
    <property type="project" value="UniProtKB-UniRule"/>
</dbReference>
<reference evidence="8 9" key="1">
    <citation type="submission" date="2016-10" db="EMBL/GenBank/DDBJ databases">
        <authorList>
            <person name="de Groot N.N."/>
        </authorList>
    </citation>
    <scope>NUCLEOTIDE SEQUENCE [LARGE SCALE GENOMIC DNA]</scope>
    <source>
        <strain evidence="8 9">DSM 23142</strain>
    </source>
</reference>
<feature type="binding site" evidence="5">
    <location>
        <position position="128"/>
    </location>
    <ligand>
        <name>ATP</name>
        <dbReference type="ChEBI" id="CHEBI:30616"/>
    </ligand>
</feature>
<evidence type="ECO:0000256" key="7">
    <source>
        <dbReference type="RuleBase" id="RU003331"/>
    </source>
</evidence>
<sequence>MFRIILMGPPGVGKGTQARLLSSTLSVPAISTGDMFRRQIRDQTALGRELQALIDTGEYVPDDITTAVLADRLAAADAQLGFILDGYPRTRAQIGDLDKLLSEASIGIDRVFVLAASRATLISRLTDRATTDGRSDDSPDVVLRRLQIYERETAPIVEEYGRRGLIVEISGEGAPERVAEDMMRAVGRI</sequence>
<name>A0A1G7XG52_9MICO</name>
<comment type="domain">
    <text evidence="5">Consists of three domains, a large central CORE domain and two small peripheral domains, NMPbind and LID, which undergo movements during catalysis. The LID domain closes over the site of phosphoryl transfer upon ATP binding. Assembling and dissambling the active center during each catalytic cycle provides an effective means to prevent ATP hydrolysis.</text>
</comment>
<evidence type="ECO:0000256" key="5">
    <source>
        <dbReference type="HAMAP-Rule" id="MF_00235"/>
    </source>
</evidence>